<dbReference type="GO" id="GO:0048598">
    <property type="term" value="P:embryonic morphogenesis"/>
    <property type="evidence" value="ECO:0007669"/>
    <property type="project" value="TreeGrafter"/>
</dbReference>
<dbReference type="InterPro" id="IPR001356">
    <property type="entry name" value="HD"/>
</dbReference>
<dbReference type="Gene3D" id="1.10.10.60">
    <property type="entry name" value="Homeodomain-like"/>
    <property type="match status" value="1"/>
</dbReference>
<dbReference type="AlphaFoldDB" id="A0A9P0D613"/>
<keyword evidence="4 7" id="KW-0371">Homeobox</keyword>
<dbReference type="Proteomes" id="UP001153636">
    <property type="component" value="Chromosome 5"/>
</dbReference>
<evidence type="ECO:0000256" key="5">
    <source>
        <dbReference type="ARBA" id="ARBA00023242"/>
    </source>
</evidence>
<keyword evidence="3 7" id="KW-0238">DNA-binding</keyword>
<evidence type="ECO:0000256" key="9">
    <source>
        <dbReference type="SAM" id="MobiDB-lite"/>
    </source>
</evidence>
<feature type="domain" description="Homeobox" evidence="10">
    <location>
        <begin position="74"/>
        <end position="134"/>
    </location>
</feature>
<evidence type="ECO:0000256" key="3">
    <source>
        <dbReference type="ARBA" id="ARBA00023125"/>
    </source>
</evidence>
<evidence type="ECO:0000313" key="11">
    <source>
        <dbReference type="EMBL" id="CAH1110501.1"/>
    </source>
</evidence>
<comment type="subcellular location">
    <subcellularLocation>
        <location evidence="1 7 8">Nucleus</location>
    </subcellularLocation>
</comment>
<reference evidence="11" key="1">
    <citation type="submission" date="2022-01" db="EMBL/GenBank/DDBJ databases">
        <authorList>
            <person name="King R."/>
        </authorList>
    </citation>
    <scope>NUCLEOTIDE SEQUENCE</scope>
</reference>
<keyword evidence="12" id="KW-1185">Reference proteome</keyword>
<proteinExistence type="inferred from homology"/>
<feature type="region of interest" description="Disordered" evidence="9">
    <location>
        <begin position="130"/>
        <end position="161"/>
    </location>
</feature>
<keyword evidence="2" id="KW-0217">Developmental protein</keyword>
<dbReference type="SMART" id="SM00389">
    <property type="entry name" value="HOX"/>
    <property type="match status" value="1"/>
</dbReference>
<evidence type="ECO:0000256" key="8">
    <source>
        <dbReference type="RuleBase" id="RU000682"/>
    </source>
</evidence>
<gene>
    <name evidence="11" type="ORF">PSYICH_LOCUS11195</name>
</gene>
<dbReference type="GO" id="GO:0000977">
    <property type="term" value="F:RNA polymerase II transcription regulatory region sequence-specific DNA binding"/>
    <property type="evidence" value="ECO:0007669"/>
    <property type="project" value="TreeGrafter"/>
</dbReference>
<dbReference type="OrthoDB" id="1867783at2759"/>
<evidence type="ECO:0000259" key="10">
    <source>
        <dbReference type="PROSITE" id="PS50071"/>
    </source>
</evidence>
<evidence type="ECO:0000256" key="1">
    <source>
        <dbReference type="ARBA" id="ARBA00004123"/>
    </source>
</evidence>
<dbReference type="GO" id="GO:0005634">
    <property type="term" value="C:nucleus"/>
    <property type="evidence" value="ECO:0007669"/>
    <property type="project" value="UniProtKB-SubCell"/>
</dbReference>
<dbReference type="GO" id="GO:0000981">
    <property type="term" value="F:DNA-binding transcription factor activity, RNA polymerase II-specific"/>
    <property type="evidence" value="ECO:0007669"/>
    <property type="project" value="InterPro"/>
</dbReference>
<dbReference type="EMBL" id="OV651817">
    <property type="protein sequence ID" value="CAH1110501.1"/>
    <property type="molecule type" value="Genomic_DNA"/>
</dbReference>
<feature type="compositionally biased region" description="Basic and acidic residues" evidence="9">
    <location>
        <begin position="10"/>
        <end position="20"/>
    </location>
</feature>
<dbReference type="InterPro" id="IPR017970">
    <property type="entry name" value="Homeobox_CS"/>
</dbReference>
<evidence type="ECO:0000256" key="7">
    <source>
        <dbReference type="PROSITE-ProRule" id="PRU00108"/>
    </source>
</evidence>
<evidence type="ECO:0000313" key="12">
    <source>
        <dbReference type="Proteomes" id="UP001153636"/>
    </source>
</evidence>
<dbReference type="SUPFAM" id="SSF46689">
    <property type="entry name" value="Homeodomain-like"/>
    <property type="match status" value="1"/>
</dbReference>
<keyword evidence="5 7" id="KW-0539">Nucleus</keyword>
<feature type="region of interest" description="Disordered" evidence="9">
    <location>
        <begin position="1"/>
        <end position="45"/>
    </location>
</feature>
<evidence type="ECO:0000256" key="6">
    <source>
        <dbReference type="ARBA" id="ARBA00038425"/>
    </source>
</evidence>
<evidence type="ECO:0000256" key="2">
    <source>
        <dbReference type="ARBA" id="ARBA00022473"/>
    </source>
</evidence>
<name>A0A9P0D613_9CUCU</name>
<dbReference type="PROSITE" id="PS00027">
    <property type="entry name" value="HOMEOBOX_1"/>
    <property type="match status" value="1"/>
</dbReference>
<evidence type="ECO:0000256" key="4">
    <source>
        <dbReference type="ARBA" id="ARBA00023155"/>
    </source>
</evidence>
<comment type="similarity">
    <text evidence="6">Belongs to the Msh homeobox family.</text>
</comment>
<feature type="compositionally biased region" description="Low complexity" evidence="9">
    <location>
        <begin position="31"/>
        <end position="45"/>
    </location>
</feature>
<dbReference type="PROSITE" id="PS50071">
    <property type="entry name" value="HOMEOBOX_2"/>
    <property type="match status" value="1"/>
</dbReference>
<dbReference type="InterPro" id="IPR050674">
    <property type="entry name" value="Msh_Homeobox_Regulators"/>
</dbReference>
<protein>
    <recommendedName>
        <fullName evidence="10">Homeobox domain-containing protein</fullName>
    </recommendedName>
</protein>
<feature type="compositionally biased region" description="Basic and acidic residues" evidence="9">
    <location>
        <begin position="132"/>
        <end position="144"/>
    </location>
</feature>
<sequence length="187" mass="21214">MENDGAAAKNHSDFSIDHILNRAGSSGNTVNDDSNNCESPSSNEENSFSWLQCTRFCPPKIPRISKKEIPQKRQLGRYPRIPFTNDQLAILEEKFQESPYLSSEEASNLSKRLQLADVKVKIWFQNRRARKRREEMGQSRKEKVSNVQNHTVEEGSTSTSNSGFVHSTAVVPFIYINPHGIIDFGSR</sequence>
<dbReference type="PANTHER" id="PTHR24338">
    <property type="entry name" value="HOMEOBOX PROTEIN MSX"/>
    <property type="match status" value="1"/>
</dbReference>
<organism evidence="11 12">
    <name type="scientific">Psylliodes chrysocephalus</name>
    <dbReference type="NCBI Taxonomy" id="3402493"/>
    <lineage>
        <taxon>Eukaryota</taxon>
        <taxon>Metazoa</taxon>
        <taxon>Ecdysozoa</taxon>
        <taxon>Arthropoda</taxon>
        <taxon>Hexapoda</taxon>
        <taxon>Insecta</taxon>
        <taxon>Pterygota</taxon>
        <taxon>Neoptera</taxon>
        <taxon>Endopterygota</taxon>
        <taxon>Coleoptera</taxon>
        <taxon>Polyphaga</taxon>
        <taxon>Cucujiformia</taxon>
        <taxon>Chrysomeloidea</taxon>
        <taxon>Chrysomelidae</taxon>
        <taxon>Galerucinae</taxon>
        <taxon>Alticini</taxon>
        <taxon>Psylliodes</taxon>
    </lineage>
</organism>
<feature type="DNA-binding region" description="Homeobox" evidence="7">
    <location>
        <begin position="76"/>
        <end position="135"/>
    </location>
</feature>
<dbReference type="Pfam" id="PF00046">
    <property type="entry name" value="Homeodomain"/>
    <property type="match status" value="1"/>
</dbReference>
<feature type="compositionally biased region" description="Polar residues" evidence="9">
    <location>
        <begin position="145"/>
        <end position="161"/>
    </location>
</feature>
<dbReference type="InterPro" id="IPR009057">
    <property type="entry name" value="Homeodomain-like_sf"/>
</dbReference>
<dbReference type="CDD" id="cd00086">
    <property type="entry name" value="homeodomain"/>
    <property type="match status" value="1"/>
</dbReference>
<dbReference type="PANTHER" id="PTHR24338:SF0">
    <property type="entry name" value="MUSCLE SEGMENTATION HOMEOBOX"/>
    <property type="match status" value="1"/>
</dbReference>
<accession>A0A9P0D613</accession>